<reference evidence="1 2" key="1">
    <citation type="submission" date="2019-07" db="EMBL/GenBank/DDBJ databases">
        <title>R&amp;d 2014.</title>
        <authorList>
            <person name="Klenk H.-P."/>
        </authorList>
    </citation>
    <scope>NUCLEOTIDE SEQUENCE [LARGE SCALE GENOMIC DNA]</scope>
    <source>
        <strain evidence="1 2">DSM 43868</strain>
    </source>
</reference>
<dbReference type="EMBL" id="VLKE01000001">
    <property type="protein sequence ID" value="TWH65366.1"/>
    <property type="molecule type" value="Genomic_DNA"/>
</dbReference>
<evidence type="ECO:0000313" key="2">
    <source>
        <dbReference type="Proteomes" id="UP000319825"/>
    </source>
</evidence>
<proteinExistence type="predicted"/>
<keyword evidence="2" id="KW-1185">Reference proteome</keyword>
<organism evidence="1 2">
    <name type="scientific">Micromonospora olivasterospora</name>
    <dbReference type="NCBI Taxonomy" id="1880"/>
    <lineage>
        <taxon>Bacteria</taxon>
        <taxon>Bacillati</taxon>
        <taxon>Actinomycetota</taxon>
        <taxon>Actinomycetes</taxon>
        <taxon>Micromonosporales</taxon>
        <taxon>Micromonosporaceae</taxon>
        <taxon>Micromonospora</taxon>
    </lineage>
</organism>
<dbReference type="RefSeq" id="WP_246140490.1">
    <property type="nucleotide sequence ID" value="NZ_BAAATQ010000332.1"/>
</dbReference>
<dbReference type="Proteomes" id="UP000319825">
    <property type="component" value="Unassembled WGS sequence"/>
</dbReference>
<sequence>MTWKQLRRRYCQGGWWPSDGDVVLFNSTRLANLNDLYALAAAEGVAIPQEIKAAC</sequence>
<name>A0A562I3I7_MICOL</name>
<gene>
    <name evidence="1" type="ORF">JD77_00302</name>
</gene>
<dbReference type="AlphaFoldDB" id="A0A562I3I7"/>
<protein>
    <submittedName>
        <fullName evidence="1">Uncharacterized protein</fullName>
    </submittedName>
</protein>
<comment type="caution">
    <text evidence="1">The sequence shown here is derived from an EMBL/GenBank/DDBJ whole genome shotgun (WGS) entry which is preliminary data.</text>
</comment>
<evidence type="ECO:0000313" key="1">
    <source>
        <dbReference type="EMBL" id="TWH65366.1"/>
    </source>
</evidence>
<accession>A0A562I3I7</accession>